<evidence type="ECO:0008006" key="4">
    <source>
        <dbReference type="Google" id="ProtNLM"/>
    </source>
</evidence>
<feature type="transmembrane region" description="Helical" evidence="1">
    <location>
        <begin position="75"/>
        <end position="94"/>
    </location>
</feature>
<keyword evidence="3" id="KW-1185">Reference proteome</keyword>
<accession>A0A8S1KRC6</accession>
<evidence type="ECO:0000313" key="3">
    <source>
        <dbReference type="Proteomes" id="UP000692954"/>
    </source>
</evidence>
<dbReference type="AlphaFoldDB" id="A0A8S1KRC6"/>
<name>A0A8S1KRC6_9CILI</name>
<dbReference type="Proteomes" id="UP000692954">
    <property type="component" value="Unassembled WGS sequence"/>
</dbReference>
<proteinExistence type="predicted"/>
<sequence>MMIANHFKCLLVLALLGIFWSWMFKMVNQFQSNNIMLIESIKQNQLLLDRYFCTIIKINNLNINNNNFQMLLKQIKLIIVNAPLCQIIVFLIILKVDAKIDLIQWPAHLPLILISKVLIMNVLYGIQNVQKYSLQLLKDVKKRIQLQIFSFQFSLLTIIFRIIMLICNSQLHPMDSIHFHFLQK</sequence>
<gene>
    <name evidence="2" type="ORF">PSON_ATCC_30995.1.T0110499</name>
</gene>
<keyword evidence="1" id="KW-0812">Transmembrane</keyword>
<feature type="transmembrane region" description="Helical" evidence="1">
    <location>
        <begin position="106"/>
        <end position="126"/>
    </location>
</feature>
<evidence type="ECO:0000256" key="1">
    <source>
        <dbReference type="SAM" id="Phobius"/>
    </source>
</evidence>
<organism evidence="2 3">
    <name type="scientific">Paramecium sonneborni</name>
    <dbReference type="NCBI Taxonomy" id="65129"/>
    <lineage>
        <taxon>Eukaryota</taxon>
        <taxon>Sar</taxon>
        <taxon>Alveolata</taxon>
        <taxon>Ciliophora</taxon>
        <taxon>Intramacronucleata</taxon>
        <taxon>Oligohymenophorea</taxon>
        <taxon>Peniculida</taxon>
        <taxon>Parameciidae</taxon>
        <taxon>Paramecium</taxon>
    </lineage>
</organism>
<reference evidence="2" key="1">
    <citation type="submission" date="2021-01" db="EMBL/GenBank/DDBJ databases">
        <authorList>
            <consortium name="Genoscope - CEA"/>
            <person name="William W."/>
        </authorList>
    </citation>
    <scope>NUCLEOTIDE SEQUENCE</scope>
</reference>
<protein>
    <recommendedName>
        <fullName evidence="4">Transmembrane protein</fullName>
    </recommendedName>
</protein>
<dbReference type="EMBL" id="CAJJDN010000011">
    <property type="protein sequence ID" value="CAD8057999.1"/>
    <property type="molecule type" value="Genomic_DNA"/>
</dbReference>
<feature type="transmembrane region" description="Helical" evidence="1">
    <location>
        <begin position="146"/>
        <end position="167"/>
    </location>
</feature>
<evidence type="ECO:0000313" key="2">
    <source>
        <dbReference type="EMBL" id="CAD8057999.1"/>
    </source>
</evidence>
<keyword evidence="1" id="KW-1133">Transmembrane helix</keyword>
<keyword evidence="1" id="KW-0472">Membrane</keyword>
<comment type="caution">
    <text evidence="2">The sequence shown here is derived from an EMBL/GenBank/DDBJ whole genome shotgun (WGS) entry which is preliminary data.</text>
</comment>